<protein>
    <recommendedName>
        <fullName evidence="3">Reverse transcriptase</fullName>
    </recommendedName>
</protein>
<accession>A0ABS8UT74</accession>
<dbReference type="Proteomes" id="UP000823775">
    <property type="component" value="Unassembled WGS sequence"/>
</dbReference>
<gene>
    <name evidence="1" type="ORF">HAX54_021041</name>
</gene>
<sequence>MSAAEDPLSMQQYRPSSQVFTEADPLQLPAGQCPFCNSRSVATVRSFPDPSPTHVLCLFPKRPSVNGNLVMKLDMTKAFDRISCLAGSRFMAHPDVTAAKLTKLKPYSTFLEKEILQRRSGTFS</sequence>
<evidence type="ECO:0008006" key="3">
    <source>
        <dbReference type="Google" id="ProtNLM"/>
    </source>
</evidence>
<reference evidence="1 2" key="1">
    <citation type="journal article" date="2021" name="BMC Genomics">
        <title>Datura genome reveals duplications of psychoactive alkaloid biosynthetic genes and high mutation rate following tissue culture.</title>
        <authorList>
            <person name="Rajewski A."/>
            <person name="Carter-House D."/>
            <person name="Stajich J."/>
            <person name="Litt A."/>
        </authorList>
    </citation>
    <scope>NUCLEOTIDE SEQUENCE [LARGE SCALE GENOMIC DNA]</scope>
    <source>
        <strain evidence="1">AR-01</strain>
    </source>
</reference>
<keyword evidence="2" id="KW-1185">Reference proteome</keyword>
<comment type="caution">
    <text evidence="1">The sequence shown here is derived from an EMBL/GenBank/DDBJ whole genome shotgun (WGS) entry which is preliminary data.</text>
</comment>
<dbReference type="EMBL" id="JACEIK010002524">
    <property type="protein sequence ID" value="MCD9637639.1"/>
    <property type="molecule type" value="Genomic_DNA"/>
</dbReference>
<evidence type="ECO:0000313" key="1">
    <source>
        <dbReference type="EMBL" id="MCD9637639.1"/>
    </source>
</evidence>
<name>A0ABS8UT74_DATST</name>
<evidence type="ECO:0000313" key="2">
    <source>
        <dbReference type="Proteomes" id="UP000823775"/>
    </source>
</evidence>
<proteinExistence type="predicted"/>
<organism evidence="1 2">
    <name type="scientific">Datura stramonium</name>
    <name type="common">Jimsonweed</name>
    <name type="synonym">Common thornapple</name>
    <dbReference type="NCBI Taxonomy" id="4076"/>
    <lineage>
        <taxon>Eukaryota</taxon>
        <taxon>Viridiplantae</taxon>
        <taxon>Streptophyta</taxon>
        <taxon>Embryophyta</taxon>
        <taxon>Tracheophyta</taxon>
        <taxon>Spermatophyta</taxon>
        <taxon>Magnoliopsida</taxon>
        <taxon>eudicotyledons</taxon>
        <taxon>Gunneridae</taxon>
        <taxon>Pentapetalae</taxon>
        <taxon>asterids</taxon>
        <taxon>lamiids</taxon>
        <taxon>Solanales</taxon>
        <taxon>Solanaceae</taxon>
        <taxon>Solanoideae</taxon>
        <taxon>Datureae</taxon>
        <taxon>Datura</taxon>
    </lineage>
</organism>